<gene>
    <name evidence="6" type="ORF">GGI25_003821</name>
</gene>
<feature type="region of interest" description="Disordered" evidence="4">
    <location>
        <begin position="21"/>
        <end position="52"/>
    </location>
</feature>
<dbReference type="AlphaFoldDB" id="A0A9W8G679"/>
<dbReference type="OrthoDB" id="540662at2759"/>
<evidence type="ECO:0000256" key="4">
    <source>
        <dbReference type="SAM" id="MobiDB-lite"/>
    </source>
</evidence>
<dbReference type="GO" id="GO:0030621">
    <property type="term" value="F:U4 snRNA binding"/>
    <property type="evidence" value="ECO:0007669"/>
    <property type="project" value="TreeGrafter"/>
</dbReference>
<feature type="repeat" description="WD" evidence="3">
    <location>
        <begin position="547"/>
        <end position="578"/>
    </location>
</feature>
<comment type="caution">
    <text evidence="6">The sequence shown here is derived from an EMBL/GenBank/DDBJ whole genome shotgun (WGS) entry which is preliminary data.</text>
</comment>
<dbReference type="PRINTS" id="PR00320">
    <property type="entry name" value="GPROTEINBRPT"/>
</dbReference>
<evidence type="ECO:0000256" key="1">
    <source>
        <dbReference type="ARBA" id="ARBA00022574"/>
    </source>
</evidence>
<name>A0A9W8G679_9FUNG</name>
<dbReference type="GO" id="GO:0046540">
    <property type="term" value="C:U4/U6 x U5 tri-snRNP complex"/>
    <property type="evidence" value="ECO:0007669"/>
    <property type="project" value="TreeGrafter"/>
</dbReference>
<dbReference type="Pfam" id="PF00400">
    <property type="entry name" value="WD40"/>
    <property type="match status" value="6"/>
</dbReference>
<feature type="region of interest" description="Disordered" evidence="4">
    <location>
        <begin position="146"/>
        <end position="194"/>
    </location>
</feature>
<dbReference type="Gene3D" id="4.10.280.110">
    <property type="entry name" value="Pre-mRNA processing factor 4 domain"/>
    <property type="match status" value="1"/>
</dbReference>
<dbReference type="InterPro" id="IPR014906">
    <property type="entry name" value="PRP4-like"/>
</dbReference>
<dbReference type="PROSITE" id="PS00678">
    <property type="entry name" value="WD_REPEATS_1"/>
    <property type="match status" value="1"/>
</dbReference>
<dbReference type="InterPro" id="IPR036322">
    <property type="entry name" value="WD40_repeat_dom_sf"/>
</dbReference>
<dbReference type="Gene3D" id="2.130.10.10">
    <property type="entry name" value="YVTN repeat-like/Quinoprotein amine dehydrogenase"/>
    <property type="match status" value="3"/>
</dbReference>
<dbReference type="InterPro" id="IPR020472">
    <property type="entry name" value="WD40_PAC1"/>
</dbReference>
<dbReference type="SMART" id="SM00320">
    <property type="entry name" value="WD40"/>
    <property type="match status" value="7"/>
</dbReference>
<evidence type="ECO:0000256" key="2">
    <source>
        <dbReference type="ARBA" id="ARBA00022737"/>
    </source>
</evidence>
<dbReference type="GO" id="GO:0000398">
    <property type="term" value="P:mRNA splicing, via spliceosome"/>
    <property type="evidence" value="ECO:0007669"/>
    <property type="project" value="TreeGrafter"/>
</dbReference>
<evidence type="ECO:0000313" key="6">
    <source>
        <dbReference type="EMBL" id="KAJ2675727.1"/>
    </source>
</evidence>
<feature type="repeat" description="WD" evidence="3">
    <location>
        <begin position="390"/>
        <end position="431"/>
    </location>
</feature>
<feature type="compositionally biased region" description="Acidic residues" evidence="4">
    <location>
        <begin position="173"/>
        <end position="194"/>
    </location>
</feature>
<dbReference type="SMART" id="SM00500">
    <property type="entry name" value="SFM"/>
    <property type="match status" value="1"/>
</dbReference>
<dbReference type="PROSITE" id="PS50082">
    <property type="entry name" value="WD_REPEATS_2"/>
    <property type="match status" value="4"/>
</dbReference>
<dbReference type="Pfam" id="PF08799">
    <property type="entry name" value="PRP4"/>
    <property type="match status" value="1"/>
</dbReference>
<keyword evidence="2" id="KW-0677">Repeat</keyword>
<evidence type="ECO:0000313" key="7">
    <source>
        <dbReference type="Proteomes" id="UP001151518"/>
    </source>
</evidence>
<accession>A0A9W8G679</accession>
<keyword evidence="1 3" id="KW-0853">WD repeat</keyword>
<organism evidence="6 7">
    <name type="scientific">Coemansia spiralis</name>
    <dbReference type="NCBI Taxonomy" id="417178"/>
    <lineage>
        <taxon>Eukaryota</taxon>
        <taxon>Fungi</taxon>
        <taxon>Fungi incertae sedis</taxon>
        <taxon>Zoopagomycota</taxon>
        <taxon>Kickxellomycotina</taxon>
        <taxon>Kickxellomycetes</taxon>
        <taxon>Kickxellales</taxon>
        <taxon>Kickxellaceae</taxon>
        <taxon>Coemansia</taxon>
    </lineage>
</organism>
<proteinExistence type="predicted"/>
<dbReference type="SUPFAM" id="SSF158230">
    <property type="entry name" value="PRP4-like"/>
    <property type="match status" value="1"/>
</dbReference>
<dbReference type="PANTHER" id="PTHR19846">
    <property type="entry name" value="WD40 REPEAT PROTEIN"/>
    <property type="match status" value="1"/>
</dbReference>
<dbReference type="PANTHER" id="PTHR19846:SF0">
    <property type="entry name" value="PRE-MRNA PROCESSING FACTOR 4"/>
    <property type="match status" value="1"/>
</dbReference>
<reference evidence="6" key="1">
    <citation type="submission" date="2022-07" db="EMBL/GenBank/DDBJ databases">
        <title>Phylogenomic reconstructions and comparative analyses of Kickxellomycotina fungi.</title>
        <authorList>
            <person name="Reynolds N.K."/>
            <person name="Stajich J.E."/>
            <person name="Barry K."/>
            <person name="Grigoriev I.V."/>
            <person name="Crous P."/>
            <person name="Smith M.E."/>
        </authorList>
    </citation>
    <scope>NUCLEOTIDE SEQUENCE</scope>
    <source>
        <strain evidence="6">NRRL 3115</strain>
    </source>
</reference>
<feature type="repeat" description="WD" evidence="3">
    <location>
        <begin position="432"/>
        <end position="473"/>
    </location>
</feature>
<dbReference type="CDD" id="cd00200">
    <property type="entry name" value="WD40"/>
    <property type="match status" value="1"/>
</dbReference>
<feature type="domain" description="Pre-mRNA processing factor 4 (PRP4)-like" evidence="5">
    <location>
        <begin position="101"/>
        <end position="155"/>
    </location>
</feature>
<dbReference type="InterPro" id="IPR001680">
    <property type="entry name" value="WD40_rpt"/>
</dbReference>
<evidence type="ECO:0000256" key="3">
    <source>
        <dbReference type="PROSITE-ProRule" id="PRU00221"/>
    </source>
</evidence>
<dbReference type="InterPro" id="IPR036285">
    <property type="entry name" value="PRP4-like_sf"/>
</dbReference>
<evidence type="ECO:0000259" key="5">
    <source>
        <dbReference type="SMART" id="SM00500"/>
    </source>
</evidence>
<dbReference type="PROSITE" id="PS50294">
    <property type="entry name" value="WD_REPEATS_REGION"/>
    <property type="match status" value="4"/>
</dbReference>
<feature type="repeat" description="WD" evidence="3">
    <location>
        <begin position="348"/>
        <end position="389"/>
    </location>
</feature>
<dbReference type="SUPFAM" id="SSF50978">
    <property type="entry name" value="WD40 repeat-like"/>
    <property type="match status" value="1"/>
</dbReference>
<dbReference type="InterPro" id="IPR019775">
    <property type="entry name" value="WD40_repeat_CS"/>
</dbReference>
<dbReference type="InterPro" id="IPR015943">
    <property type="entry name" value="WD40/YVTN_repeat-like_dom_sf"/>
</dbReference>
<sequence length="584" mass="65170">MSNSSKKERIHFGTLEREAVALAKRKRQEEDDQGEDGRSGEDMLVESARNQAASSIDLSLIDEVIGDTEDQAFKDEALEKRRQAMEEFERKKLARAIAVPTDDRQVKMELRGLGHPICLFGEDAGDRRNRLRYALSKMAMEQKSLSKTVGDDAKSAESGIIQTGREGSAEGKLEEEEEEEDEEENEDEEFYTEGTEELRRARQNIAAFSLARAHDRLEKQRKNCNADLALIRKRRQNLIQTLQTYSIYGSQVSGERPLSRVVFSADCSSLLAGSWSGSIKLWNVPQCQEIRSYRGHTDRVGGLSFRPQTTDIAKTGDSEQNIVDFVSGGADNSVYLWSLNKETPIGKLLGHQSRVVNVAFHPSGNFVGSASYDGSWRLWDVLTERELLLQEGHSREVFCLRFQCDGALVATAGLDGVGRVWDLRSGRSVMTLEGHAKEIFGIDWSPNGYQVATGSADNTVRIFDLRKLKSIYQIPAHKSMVTDVRFFHGLPPHAVRDSSMMDEDEVDKPDDQETNVQLCSGQYLATASNDGLVNIWSAGDWKLQKSLTGHVGKVMSVDIANDGSFIASAGYDRTFKLWGPEDLP</sequence>
<dbReference type="EMBL" id="JANBTW010000045">
    <property type="protein sequence ID" value="KAJ2675727.1"/>
    <property type="molecule type" value="Genomic_DNA"/>
</dbReference>
<dbReference type="GO" id="GO:0017070">
    <property type="term" value="F:U6 snRNA binding"/>
    <property type="evidence" value="ECO:0007669"/>
    <property type="project" value="TreeGrafter"/>
</dbReference>
<dbReference type="Proteomes" id="UP001151518">
    <property type="component" value="Unassembled WGS sequence"/>
</dbReference>
<protein>
    <recommendedName>
        <fullName evidence="5">Pre-mRNA processing factor 4 (PRP4)-like domain-containing protein</fullName>
    </recommendedName>
</protein>